<dbReference type="PANTHER" id="PTHR30136:SF35">
    <property type="entry name" value="HTH-TYPE TRANSCRIPTIONAL REGULATOR RV1719"/>
    <property type="match status" value="1"/>
</dbReference>
<dbReference type="InterPro" id="IPR036388">
    <property type="entry name" value="WH-like_DNA-bd_sf"/>
</dbReference>
<dbReference type="Gene3D" id="3.30.450.40">
    <property type="match status" value="1"/>
</dbReference>
<evidence type="ECO:0000259" key="4">
    <source>
        <dbReference type="PROSITE" id="PS51077"/>
    </source>
</evidence>
<dbReference type="Proteomes" id="UP000323380">
    <property type="component" value="Unassembled WGS sequence"/>
</dbReference>
<keyword evidence="2" id="KW-0238">DNA-binding</keyword>
<dbReference type="PANTHER" id="PTHR30136">
    <property type="entry name" value="HELIX-TURN-HELIX TRANSCRIPTIONAL REGULATOR, ICLR FAMILY"/>
    <property type="match status" value="1"/>
</dbReference>
<dbReference type="PROSITE" id="PS51078">
    <property type="entry name" value="ICLR_ED"/>
    <property type="match status" value="1"/>
</dbReference>
<feature type="domain" description="HTH iclR-type" evidence="4">
    <location>
        <begin position="16"/>
        <end position="77"/>
    </location>
</feature>
<proteinExistence type="predicted"/>
<dbReference type="GO" id="GO:0003700">
    <property type="term" value="F:DNA-binding transcription factor activity"/>
    <property type="evidence" value="ECO:0007669"/>
    <property type="project" value="TreeGrafter"/>
</dbReference>
<keyword evidence="1" id="KW-0805">Transcription regulation</keyword>
<dbReference type="InterPro" id="IPR014757">
    <property type="entry name" value="Tscrpt_reg_IclR_C"/>
</dbReference>
<sequence length="260" mass="27718">MVSDTSRRKPTKAAGAESARKVLAILLEFSAERPRLTIQEIAAGVGMPVSSTYRYVSLLRQMDLLEEAGSNAYQVTPLIGPVARAAQAVNDLGELSRETMRSLADELGESVLLTRRIGDSAVVVAAAESRHVVRMALEPGIPRPLHRGASGKVLLAHAGEGESAAYLDAQCASDPALATRRPALESELAAIRAQGWAESIGELDPGVWAVASPVRYSTGAAALAVAGPAYRIDGEKRNEIHQRVVQTARDLSERMLQLAY</sequence>
<dbReference type="SMART" id="SM00346">
    <property type="entry name" value="HTH_ICLR"/>
    <property type="match status" value="1"/>
</dbReference>
<keyword evidence="7" id="KW-1185">Reference proteome</keyword>
<dbReference type="InterPro" id="IPR036390">
    <property type="entry name" value="WH_DNA-bd_sf"/>
</dbReference>
<name>A0A5D0NV06_9ACTN</name>
<dbReference type="AlphaFoldDB" id="A0A5D0NV06"/>
<dbReference type="Gene3D" id="1.10.10.10">
    <property type="entry name" value="Winged helix-like DNA-binding domain superfamily/Winged helix DNA-binding domain"/>
    <property type="match status" value="1"/>
</dbReference>
<dbReference type="GO" id="GO:0003677">
    <property type="term" value="F:DNA binding"/>
    <property type="evidence" value="ECO:0007669"/>
    <property type="project" value="UniProtKB-KW"/>
</dbReference>
<accession>A0A5D0NV06</accession>
<dbReference type="RefSeq" id="WP_083980915.1">
    <property type="nucleotide sequence ID" value="NZ_VSFG01000001.1"/>
</dbReference>
<evidence type="ECO:0000256" key="2">
    <source>
        <dbReference type="ARBA" id="ARBA00023125"/>
    </source>
</evidence>
<evidence type="ECO:0000256" key="1">
    <source>
        <dbReference type="ARBA" id="ARBA00023015"/>
    </source>
</evidence>
<dbReference type="STRING" id="1220554.GCA_001552135_04179"/>
<protein>
    <submittedName>
        <fullName evidence="6">IclR family transcriptional regulator</fullName>
    </submittedName>
</protein>
<dbReference type="PROSITE" id="PS51077">
    <property type="entry name" value="HTH_ICLR"/>
    <property type="match status" value="1"/>
</dbReference>
<dbReference type="InterPro" id="IPR029016">
    <property type="entry name" value="GAF-like_dom_sf"/>
</dbReference>
<evidence type="ECO:0000256" key="3">
    <source>
        <dbReference type="ARBA" id="ARBA00023163"/>
    </source>
</evidence>
<dbReference type="EMBL" id="VSFG01000001">
    <property type="protein sequence ID" value="TYB48225.1"/>
    <property type="molecule type" value="Genomic_DNA"/>
</dbReference>
<dbReference type="Pfam" id="PF09339">
    <property type="entry name" value="HTH_IclR"/>
    <property type="match status" value="1"/>
</dbReference>
<dbReference type="InterPro" id="IPR050707">
    <property type="entry name" value="HTH_MetabolicPath_Reg"/>
</dbReference>
<dbReference type="InterPro" id="IPR005471">
    <property type="entry name" value="Tscrpt_reg_IclR_N"/>
</dbReference>
<evidence type="ECO:0000313" key="7">
    <source>
        <dbReference type="Proteomes" id="UP000323380"/>
    </source>
</evidence>
<organism evidence="6 7">
    <name type="scientific">Actinomadura chibensis</name>
    <dbReference type="NCBI Taxonomy" id="392828"/>
    <lineage>
        <taxon>Bacteria</taxon>
        <taxon>Bacillati</taxon>
        <taxon>Actinomycetota</taxon>
        <taxon>Actinomycetes</taxon>
        <taxon>Streptosporangiales</taxon>
        <taxon>Thermomonosporaceae</taxon>
        <taxon>Actinomadura</taxon>
    </lineage>
</organism>
<feature type="domain" description="IclR-ED" evidence="5">
    <location>
        <begin position="78"/>
        <end position="257"/>
    </location>
</feature>
<reference evidence="6 7" key="1">
    <citation type="submission" date="2019-08" db="EMBL/GenBank/DDBJ databases">
        <title>Actinomadura sp. nov. CYP1-5 isolated from mountain soil.</title>
        <authorList>
            <person name="Songsumanus A."/>
            <person name="Kuncharoen N."/>
            <person name="Kudo T."/>
            <person name="Yuki M."/>
            <person name="Igarashi Y."/>
            <person name="Tanasupawat S."/>
        </authorList>
    </citation>
    <scope>NUCLEOTIDE SEQUENCE [LARGE SCALE GENOMIC DNA]</scope>
    <source>
        <strain evidence="6 7">JCM 14158</strain>
    </source>
</reference>
<dbReference type="SUPFAM" id="SSF55781">
    <property type="entry name" value="GAF domain-like"/>
    <property type="match status" value="1"/>
</dbReference>
<gene>
    <name evidence="6" type="ORF">FXF69_03125</name>
</gene>
<dbReference type="Pfam" id="PF01614">
    <property type="entry name" value="IclR_C"/>
    <property type="match status" value="1"/>
</dbReference>
<dbReference type="SUPFAM" id="SSF46785">
    <property type="entry name" value="Winged helix' DNA-binding domain"/>
    <property type="match status" value="1"/>
</dbReference>
<comment type="caution">
    <text evidence="6">The sequence shown here is derived from an EMBL/GenBank/DDBJ whole genome shotgun (WGS) entry which is preliminary data.</text>
</comment>
<keyword evidence="3" id="KW-0804">Transcription</keyword>
<evidence type="ECO:0000313" key="6">
    <source>
        <dbReference type="EMBL" id="TYB48225.1"/>
    </source>
</evidence>
<evidence type="ECO:0000259" key="5">
    <source>
        <dbReference type="PROSITE" id="PS51078"/>
    </source>
</evidence>
<dbReference type="GO" id="GO:0045892">
    <property type="term" value="P:negative regulation of DNA-templated transcription"/>
    <property type="evidence" value="ECO:0007669"/>
    <property type="project" value="TreeGrafter"/>
</dbReference>